<evidence type="ECO:0000256" key="3">
    <source>
        <dbReference type="ARBA" id="ARBA00017144"/>
    </source>
</evidence>
<evidence type="ECO:0000313" key="14">
    <source>
        <dbReference type="Proteomes" id="UP000190328"/>
    </source>
</evidence>
<keyword evidence="7 11" id="KW-0418">Kinase</keyword>
<proteinExistence type="inferred from homology"/>
<keyword evidence="14" id="KW-1185">Reference proteome</keyword>
<dbReference type="GO" id="GO:0005829">
    <property type="term" value="C:cytosol"/>
    <property type="evidence" value="ECO:0007669"/>
    <property type="project" value="TreeGrafter"/>
</dbReference>
<dbReference type="GO" id="GO:0006233">
    <property type="term" value="P:dTDP biosynthetic process"/>
    <property type="evidence" value="ECO:0007669"/>
    <property type="project" value="InterPro"/>
</dbReference>
<keyword evidence="8 11" id="KW-0067">ATP-binding</keyword>
<evidence type="ECO:0000256" key="1">
    <source>
        <dbReference type="ARBA" id="ARBA00009776"/>
    </source>
</evidence>
<dbReference type="HAMAP" id="MF_00165">
    <property type="entry name" value="Thymidylate_kinase"/>
    <property type="match status" value="1"/>
</dbReference>
<dbReference type="Gene3D" id="3.40.50.300">
    <property type="entry name" value="P-loop containing nucleotide triphosphate hydrolases"/>
    <property type="match status" value="1"/>
</dbReference>
<dbReference type="GO" id="GO:0006235">
    <property type="term" value="P:dTTP biosynthetic process"/>
    <property type="evidence" value="ECO:0007669"/>
    <property type="project" value="UniProtKB-UniRule"/>
</dbReference>
<dbReference type="OrthoDB" id="9774907at2"/>
<evidence type="ECO:0000256" key="6">
    <source>
        <dbReference type="ARBA" id="ARBA00022741"/>
    </source>
</evidence>
<protein>
    <recommendedName>
        <fullName evidence="3 11">Thymidylate kinase</fullName>
        <ecNumber evidence="2 11">2.7.4.9</ecNumber>
    </recommendedName>
    <alternativeName>
        <fullName evidence="11">dTMP kinase</fullName>
    </alternativeName>
</protein>
<dbReference type="InterPro" id="IPR018094">
    <property type="entry name" value="Thymidylate_kinase"/>
</dbReference>
<dbReference type="InterPro" id="IPR039430">
    <property type="entry name" value="Thymidylate_kin-like_dom"/>
</dbReference>
<sequence length="215" mass="24099">MKGIFITIEGPDGAGKTSVLQEVLPQLKEMTRREIVATREPGGIPIAEEIREVILHPKNTAMDERTEALLFAASRRQHLVEKIIPALNRGAIVIADRFVDSSLAYQGAGRGLGMDEIAQINLFATEGITPDLTIYLDVDSETGLSRIANSRMNEVNRLDLDAMSFHQRVRHGYLKLLELYPERIKKVDARLSLPFVIEQVMELLVDEFPTEFSDV</sequence>
<dbReference type="EC" id="2.7.4.9" evidence="2 11"/>
<dbReference type="AlphaFoldDB" id="A0A1T4PBA0"/>
<comment type="catalytic activity">
    <reaction evidence="9 11">
        <text>dTMP + ATP = dTDP + ADP</text>
        <dbReference type="Rhea" id="RHEA:13517"/>
        <dbReference type="ChEBI" id="CHEBI:30616"/>
        <dbReference type="ChEBI" id="CHEBI:58369"/>
        <dbReference type="ChEBI" id="CHEBI:63528"/>
        <dbReference type="ChEBI" id="CHEBI:456216"/>
        <dbReference type="EC" id="2.7.4.9"/>
    </reaction>
</comment>
<feature type="binding site" evidence="11">
    <location>
        <begin position="10"/>
        <end position="17"/>
    </location>
    <ligand>
        <name>ATP</name>
        <dbReference type="ChEBI" id="CHEBI:30616"/>
    </ligand>
</feature>
<dbReference type="NCBIfam" id="TIGR00041">
    <property type="entry name" value="DTMP_kinase"/>
    <property type="match status" value="1"/>
</dbReference>
<dbReference type="EMBL" id="FUXI01000020">
    <property type="protein sequence ID" value="SJZ88794.1"/>
    <property type="molecule type" value="Genomic_DNA"/>
</dbReference>
<dbReference type="Pfam" id="PF02223">
    <property type="entry name" value="Thymidylate_kin"/>
    <property type="match status" value="1"/>
</dbReference>
<dbReference type="PANTHER" id="PTHR10344">
    <property type="entry name" value="THYMIDYLATE KINASE"/>
    <property type="match status" value="1"/>
</dbReference>
<comment type="function">
    <text evidence="10 11">Phosphorylation of dTMP to form dTDP in both de novo and salvage pathways of dTTP synthesis.</text>
</comment>
<dbReference type="Proteomes" id="UP000190328">
    <property type="component" value="Unassembled WGS sequence"/>
</dbReference>
<evidence type="ECO:0000256" key="4">
    <source>
        <dbReference type="ARBA" id="ARBA00022679"/>
    </source>
</evidence>
<evidence type="ECO:0000256" key="8">
    <source>
        <dbReference type="ARBA" id="ARBA00022840"/>
    </source>
</evidence>
<keyword evidence="4 11" id="KW-0808">Transferase</keyword>
<dbReference type="RefSeq" id="WP_078807662.1">
    <property type="nucleotide sequence ID" value="NZ_FUXI01000020.1"/>
</dbReference>
<accession>A0A1T4PBA0</accession>
<gene>
    <name evidence="11" type="primary">tmk</name>
    <name evidence="13" type="ORF">SAMN02745116_01728</name>
</gene>
<evidence type="ECO:0000256" key="10">
    <source>
        <dbReference type="ARBA" id="ARBA00057735"/>
    </source>
</evidence>
<evidence type="ECO:0000256" key="5">
    <source>
        <dbReference type="ARBA" id="ARBA00022727"/>
    </source>
</evidence>
<dbReference type="FunFam" id="3.40.50.300:FF:000225">
    <property type="entry name" value="Thymidylate kinase"/>
    <property type="match status" value="1"/>
</dbReference>
<evidence type="ECO:0000256" key="9">
    <source>
        <dbReference type="ARBA" id="ARBA00048743"/>
    </source>
</evidence>
<keyword evidence="6 11" id="KW-0547">Nucleotide-binding</keyword>
<reference evidence="14" key="1">
    <citation type="submission" date="2017-02" db="EMBL/GenBank/DDBJ databases">
        <authorList>
            <person name="Varghese N."/>
            <person name="Submissions S."/>
        </authorList>
    </citation>
    <scope>NUCLEOTIDE SEQUENCE [LARGE SCALE GENOMIC DNA]</scope>
    <source>
        <strain evidence="14">ATCC BAA-1030</strain>
    </source>
</reference>
<evidence type="ECO:0000256" key="11">
    <source>
        <dbReference type="HAMAP-Rule" id="MF_00165"/>
    </source>
</evidence>
<evidence type="ECO:0000259" key="12">
    <source>
        <dbReference type="Pfam" id="PF02223"/>
    </source>
</evidence>
<dbReference type="STRING" id="263852.SAMN02745116_01728"/>
<keyword evidence="5 11" id="KW-0545">Nucleotide biosynthesis</keyword>
<evidence type="ECO:0000256" key="7">
    <source>
        <dbReference type="ARBA" id="ARBA00022777"/>
    </source>
</evidence>
<dbReference type="SUPFAM" id="SSF52540">
    <property type="entry name" value="P-loop containing nucleoside triphosphate hydrolases"/>
    <property type="match status" value="1"/>
</dbReference>
<dbReference type="InterPro" id="IPR027417">
    <property type="entry name" value="P-loop_NTPase"/>
</dbReference>
<dbReference type="GO" id="GO:0005524">
    <property type="term" value="F:ATP binding"/>
    <property type="evidence" value="ECO:0007669"/>
    <property type="project" value="UniProtKB-UniRule"/>
</dbReference>
<organism evidence="13 14">
    <name type="scientific">Pilibacter termitis</name>
    <dbReference type="NCBI Taxonomy" id="263852"/>
    <lineage>
        <taxon>Bacteria</taxon>
        <taxon>Bacillati</taxon>
        <taxon>Bacillota</taxon>
        <taxon>Bacilli</taxon>
        <taxon>Lactobacillales</taxon>
        <taxon>Enterococcaceae</taxon>
        <taxon>Pilibacter</taxon>
    </lineage>
</organism>
<evidence type="ECO:0000313" key="13">
    <source>
        <dbReference type="EMBL" id="SJZ88794.1"/>
    </source>
</evidence>
<comment type="similarity">
    <text evidence="1 11">Belongs to the thymidylate kinase family.</text>
</comment>
<dbReference type="GO" id="GO:0006227">
    <property type="term" value="P:dUDP biosynthetic process"/>
    <property type="evidence" value="ECO:0007669"/>
    <property type="project" value="TreeGrafter"/>
</dbReference>
<feature type="domain" description="Thymidylate kinase-like" evidence="12">
    <location>
        <begin position="8"/>
        <end position="193"/>
    </location>
</feature>
<dbReference type="GO" id="GO:0004798">
    <property type="term" value="F:dTMP kinase activity"/>
    <property type="evidence" value="ECO:0007669"/>
    <property type="project" value="UniProtKB-UniRule"/>
</dbReference>
<dbReference type="PANTHER" id="PTHR10344:SF4">
    <property type="entry name" value="UMP-CMP KINASE 2, MITOCHONDRIAL"/>
    <property type="match status" value="1"/>
</dbReference>
<evidence type="ECO:0000256" key="2">
    <source>
        <dbReference type="ARBA" id="ARBA00012980"/>
    </source>
</evidence>
<dbReference type="CDD" id="cd01672">
    <property type="entry name" value="TMPK"/>
    <property type="match status" value="1"/>
</dbReference>
<name>A0A1T4PBA0_9ENTE</name>